<proteinExistence type="predicted"/>
<evidence type="ECO:0000313" key="1">
    <source>
        <dbReference type="EMBL" id="DAE26337.1"/>
    </source>
</evidence>
<reference evidence="1" key="1">
    <citation type="journal article" date="2021" name="Proc. Natl. Acad. Sci. U.S.A.">
        <title>A Catalog of Tens of Thousands of Viruses from Human Metagenomes Reveals Hidden Associations with Chronic Diseases.</title>
        <authorList>
            <person name="Tisza M.J."/>
            <person name="Buck C.B."/>
        </authorList>
    </citation>
    <scope>NUCLEOTIDE SEQUENCE</scope>
    <source>
        <strain evidence="1">Ctgyr15</strain>
    </source>
</reference>
<name>A0A8S5R5H6_9CAUD</name>
<dbReference type="InterPro" id="IPR027417">
    <property type="entry name" value="P-loop_NTPase"/>
</dbReference>
<sequence length="767" mass="89448">MQKDIFSGLKLDNGEPIYTQEYIQSLRDTDKKHPDKLKIIAQRGGQERMLSIDADIKIVGGSRGGPLDEDTRVLTTKGFIKIKNLKYGDTVIGHDGKGYRVLGRIDYPDRDCYEIELSDGSSVVCSDDHIWNVSIDGGSRFMPHLACEIASYINEGYHIAIPCVKPVEFDERFGLASVAERTESLRRIIETSGRFSGKYWKKTFRTRKKAFDFKYLVDSLGSVCYVKRKSNKKWEVRFDCRKKELKRSIISCKPVGKRNCCCIAVENPDSLFVVEDFIVTHNSKSFSSLMEVLKDIKNPDFHATILRNEKDDLQSLVTDSYKLFSQFGTYNKSQNDMTWNFDNGGWLKFSYYAGAFQDFKTRFQGRQYAYVCIDEGTQCPYKKFKYLLTNNRNAAHIRNRFWITCNPDPESWVRKFIDWWVDEDGYIIPERDGVIRYCFMDGDTPDSIYWGDTREEVYEQCKGLIDRLWTKYKDSYEPLGYTKYEVFIKSATFVRADVSENIKLISTDVSYIANLAQQDEEQRMRDLEANWNWKAAGDDMIKMSDLEEIYNNAEQTGDGKRRASADIAFTGGDNFVMWLWEGWHCKDLVVLRLDPKTLVSVVEAKLREWGVEECNFTYDMQGIGQYFKGFFKDAIPFNNQAAPIPQNHQEEVGIKYLYKDLKSQCAWLFYKMIKEKQISIDSALLERKYSGNGFDKVPLRQILQKERKMLRRDENSDDRGFKLLPKKIAKKYVGHSPDFFESWFYVMIFSLTKKKHKKVKGLWMLSR</sequence>
<dbReference type="InterPro" id="IPR036844">
    <property type="entry name" value="Hint_dom_sf"/>
</dbReference>
<dbReference type="Gene3D" id="3.40.50.300">
    <property type="entry name" value="P-loop containing nucleotide triphosphate hydrolases"/>
    <property type="match status" value="1"/>
</dbReference>
<organism evidence="1">
    <name type="scientific">Myoviridae sp. ctgyr15</name>
    <dbReference type="NCBI Taxonomy" id="2827291"/>
    <lineage>
        <taxon>Viruses</taxon>
        <taxon>Duplodnaviria</taxon>
        <taxon>Heunggongvirae</taxon>
        <taxon>Uroviricota</taxon>
        <taxon>Caudoviricetes</taxon>
    </lineage>
</organism>
<dbReference type="EMBL" id="BK015815">
    <property type="protein sequence ID" value="DAE26337.1"/>
    <property type="molecule type" value="Genomic_DNA"/>
</dbReference>
<dbReference type="Gene3D" id="3.30.420.240">
    <property type="match status" value="1"/>
</dbReference>
<dbReference type="SUPFAM" id="SSF51294">
    <property type="entry name" value="Hedgehog/intein (Hint) domain"/>
    <property type="match status" value="1"/>
</dbReference>
<dbReference type="Gene3D" id="2.170.16.10">
    <property type="entry name" value="Hedgehog/Intein (Hint) domain"/>
    <property type="match status" value="1"/>
</dbReference>
<protein>
    <submittedName>
        <fullName evidence="1">Terminase large subunit</fullName>
    </submittedName>
</protein>
<accession>A0A8S5R5H6</accession>
<dbReference type="Pfam" id="PF03237">
    <property type="entry name" value="Terminase_6N"/>
    <property type="match status" value="1"/>
</dbReference>